<dbReference type="AlphaFoldDB" id="A0A095TTU1"/>
<dbReference type="eggNOG" id="COG1993">
    <property type="taxonomic scope" value="Bacteria"/>
</dbReference>
<dbReference type="InterPro" id="IPR015867">
    <property type="entry name" value="N-reg_PII/ATP_PRibTrfase_C"/>
</dbReference>
<dbReference type="OrthoDB" id="5339790at2"/>
<reference evidence="3" key="1">
    <citation type="submission" date="2014-12" db="EMBL/GenBank/DDBJ databases">
        <title>The draft genome of the Tatumella morbirosei type strain, LMG23360T isolated from pineapple rot.</title>
        <authorList>
            <person name="Smits T.H."/>
            <person name="Palmer M."/>
            <person name="Venter S.N."/>
            <person name="Duffy B."/>
            <person name="Steenkamp E.T."/>
            <person name="Chan W.Y."/>
            <person name="Coutinho T.A."/>
            <person name="Coetzee M.P."/>
            <person name="De Maayer P."/>
        </authorList>
    </citation>
    <scope>NUCLEOTIDE SEQUENCE [LARGE SCALE GENOMIC DNA]</scope>
    <source>
        <strain evidence="3">LMG 23360</strain>
    </source>
</reference>
<dbReference type="GO" id="GO:0005524">
    <property type="term" value="F:ATP binding"/>
    <property type="evidence" value="ECO:0007669"/>
    <property type="project" value="UniProtKB-KW"/>
</dbReference>
<protein>
    <submittedName>
        <fullName evidence="3">Uncharacterized protein</fullName>
    </submittedName>
</protein>
<accession>A0A095TTU1</accession>
<dbReference type="RefSeq" id="WP_038015552.1">
    <property type="nucleotide sequence ID" value="NZ_JPKR02000005.1"/>
</dbReference>
<keyword evidence="4" id="KW-1185">Reference proteome</keyword>
<dbReference type="Proteomes" id="UP000029577">
    <property type="component" value="Unassembled WGS sequence"/>
</dbReference>
<organism evidence="3 4">
    <name type="scientific">Tatumella morbirosei</name>
    <dbReference type="NCBI Taxonomy" id="642227"/>
    <lineage>
        <taxon>Bacteria</taxon>
        <taxon>Pseudomonadati</taxon>
        <taxon>Pseudomonadota</taxon>
        <taxon>Gammaproteobacteria</taxon>
        <taxon>Enterobacterales</taxon>
        <taxon>Erwiniaceae</taxon>
        <taxon>Tatumella</taxon>
    </lineage>
</organism>
<dbReference type="STRING" id="642227.HA49_00605"/>
<sequence length="108" mass="11835">MQTGYQITFFTQQERVHKQQTVAQWLMATARQMGLRGATLTGGIEGFGHDGLDHCITLFDVSAQPVQVILVVTEPQADQLFALLAAEKIEVFYTKTAVSFGVSGDSSR</sequence>
<evidence type="ECO:0000313" key="3">
    <source>
        <dbReference type="EMBL" id="KGD80206.1"/>
    </source>
</evidence>
<dbReference type="SUPFAM" id="SSF54913">
    <property type="entry name" value="GlnB-like"/>
    <property type="match status" value="1"/>
</dbReference>
<dbReference type="EMBL" id="JPKR02000005">
    <property type="protein sequence ID" value="KGD80206.1"/>
    <property type="molecule type" value="Genomic_DNA"/>
</dbReference>
<name>A0A095TTU1_9GAMM</name>
<evidence type="ECO:0000256" key="2">
    <source>
        <dbReference type="ARBA" id="ARBA00022840"/>
    </source>
</evidence>
<dbReference type="InterPro" id="IPR003793">
    <property type="entry name" value="UPF0166"/>
</dbReference>
<comment type="caution">
    <text evidence="3">The sequence shown here is derived from an EMBL/GenBank/DDBJ whole genome shotgun (WGS) entry which is preliminary data.</text>
</comment>
<proteinExistence type="inferred from homology"/>
<dbReference type="InterPro" id="IPR011322">
    <property type="entry name" value="N-reg_PII-like_a/b"/>
</dbReference>
<keyword evidence="2" id="KW-0067">ATP-binding</keyword>
<evidence type="ECO:0000256" key="1">
    <source>
        <dbReference type="ARBA" id="ARBA00010554"/>
    </source>
</evidence>
<keyword evidence="2" id="KW-0547">Nucleotide-binding</keyword>
<gene>
    <name evidence="3" type="ORF">HA49_00605</name>
</gene>
<dbReference type="Pfam" id="PF02641">
    <property type="entry name" value="DUF190"/>
    <property type="match status" value="1"/>
</dbReference>
<comment type="similarity">
    <text evidence="1">Belongs to the UPF0166 family.</text>
</comment>
<dbReference type="Gene3D" id="3.30.70.120">
    <property type="match status" value="1"/>
</dbReference>
<evidence type="ECO:0000313" key="4">
    <source>
        <dbReference type="Proteomes" id="UP000029577"/>
    </source>
</evidence>